<dbReference type="SUPFAM" id="SSF46689">
    <property type="entry name" value="Homeodomain-like"/>
    <property type="match status" value="1"/>
</dbReference>
<organism evidence="7 8">
    <name type="scientific">Planotetraspora thailandica</name>
    <dbReference type="NCBI Taxonomy" id="487172"/>
    <lineage>
        <taxon>Bacteria</taxon>
        <taxon>Bacillati</taxon>
        <taxon>Actinomycetota</taxon>
        <taxon>Actinomycetes</taxon>
        <taxon>Streptosporangiales</taxon>
        <taxon>Streptosporangiaceae</taxon>
        <taxon>Planotetraspora</taxon>
    </lineage>
</organism>
<dbReference type="RefSeq" id="WP_239119705.1">
    <property type="nucleotide sequence ID" value="NZ_BOOR01000085.1"/>
</dbReference>
<dbReference type="PANTHER" id="PTHR47506">
    <property type="entry name" value="TRANSCRIPTIONAL REGULATORY PROTEIN"/>
    <property type="match status" value="1"/>
</dbReference>
<evidence type="ECO:0000259" key="5">
    <source>
        <dbReference type="Pfam" id="PF00440"/>
    </source>
</evidence>
<dbReference type="EMBL" id="BOOR01000085">
    <property type="protein sequence ID" value="GII59410.1"/>
    <property type="molecule type" value="Genomic_DNA"/>
</dbReference>
<sequence length="211" mass="23223">MKNDNGTAARLVGLAREVMQVSGYAGLHYGSLAKTLGITRAAVHHYYPNKVDLARRVIAEYCEWTRQQLAEIDVMDAPVDDKMRSYFALYRSIIEEGDERLCPGGMLAAEVMTLPPELRADVRKFFDLHVTWVAKVLLGDGSRTEPAGEAARVVAALQGALLVSRLYGRPDSFDAIVDGLMIIVPTTAPIPTKRPARKASVPTKTRKNEGR</sequence>
<dbReference type="Pfam" id="PF21993">
    <property type="entry name" value="TetR_C_13_2"/>
    <property type="match status" value="1"/>
</dbReference>
<dbReference type="Pfam" id="PF00440">
    <property type="entry name" value="TetR_N"/>
    <property type="match status" value="1"/>
</dbReference>
<protein>
    <submittedName>
        <fullName evidence="7">TetR family transcriptional regulator</fullName>
    </submittedName>
</protein>
<gene>
    <name evidence="7" type="ORF">Pth03_77990</name>
</gene>
<name>A0A8J3Y2A1_9ACTN</name>
<evidence type="ECO:0000256" key="2">
    <source>
        <dbReference type="ARBA" id="ARBA00023125"/>
    </source>
</evidence>
<dbReference type="InterPro" id="IPR001647">
    <property type="entry name" value="HTH_TetR"/>
</dbReference>
<feature type="domain" description="Transcriptional regulator LmrA/YxaF-like C-terminal" evidence="6">
    <location>
        <begin position="84"/>
        <end position="176"/>
    </location>
</feature>
<reference evidence="7" key="1">
    <citation type="submission" date="2021-01" db="EMBL/GenBank/DDBJ databases">
        <title>Whole genome shotgun sequence of Planotetraspora thailandica NBRC 104271.</title>
        <authorList>
            <person name="Komaki H."/>
            <person name="Tamura T."/>
        </authorList>
    </citation>
    <scope>NUCLEOTIDE SEQUENCE</scope>
    <source>
        <strain evidence="7">NBRC 104271</strain>
    </source>
</reference>
<evidence type="ECO:0000256" key="4">
    <source>
        <dbReference type="SAM" id="MobiDB-lite"/>
    </source>
</evidence>
<evidence type="ECO:0000313" key="7">
    <source>
        <dbReference type="EMBL" id="GII59410.1"/>
    </source>
</evidence>
<evidence type="ECO:0000313" key="8">
    <source>
        <dbReference type="Proteomes" id="UP000605992"/>
    </source>
</evidence>
<dbReference type="InterPro" id="IPR054156">
    <property type="entry name" value="YxaF_TetR_C"/>
</dbReference>
<feature type="region of interest" description="Disordered" evidence="4">
    <location>
        <begin position="192"/>
        <end position="211"/>
    </location>
</feature>
<feature type="domain" description="HTH tetR-type" evidence="5">
    <location>
        <begin position="15"/>
        <end position="56"/>
    </location>
</feature>
<evidence type="ECO:0000259" key="6">
    <source>
        <dbReference type="Pfam" id="PF21993"/>
    </source>
</evidence>
<evidence type="ECO:0000256" key="3">
    <source>
        <dbReference type="ARBA" id="ARBA00023163"/>
    </source>
</evidence>
<keyword evidence="2" id="KW-0238">DNA-binding</keyword>
<dbReference type="Proteomes" id="UP000605992">
    <property type="component" value="Unassembled WGS sequence"/>
</dbReference>
<dbReference type="PANTHER" id="PTHR47506:SF1">
    <property type="entry name" value="HTH-TYPE TRANSCRIPTIONAL REGULATOR YJDC"/>
    <property type="match status" value="1"/>
</dbReference>
<dbReference type="GO" id="GO:0003677">
    <property type="term" value="F:DNA binding"/>
    <property type="evidence" value="ECO:0007669"/>
    <property type="project" value="UniProtKB-KW"/>
</dbReference>
<comment type="caution">
    <text evidence="7">The sequence shown here is derived from an EMBL/GenBank/DDBJ whole genome shotgun (WGS) entry which is preliminary data.</text>
</comment>
<keyword evidence="1" id="KW-0805">Transcription regulation</keyword>
<keyword evidence="3" id="KW-0804">Transcription</keyword>
<dbReference type="SUPFAM" id="SSF48498">
    <property type="entry name" value="Tetracyclin repressor-like, C-terminal domain"/>
    <property type="match status" value="1"/>
</dbReference>
<proteinExistence type="predicted"/>
<dbReference type="InterPro" id="IPR009057">
    <property type="entry name" value="Homeodomain-like_sf"/>
</dbReference>
<dbReference type="Gene3D" id="1.10.357.10">
    <property type="entry name" value="Tetracycline Repressor, domain 2"/>
    <property type="match status" value="1"/>
</dbReference>
<keyword evidence="8" id="KW-1185">Reference proteome</keyword>
<accession>A0A8J3Y2A1</accession>
<dbReference type="InterPro" id="IPR036271">
    <property type="entry name" value="Tet_transcr_reg_TetR-rel_C_sf"/>
</dbReference>
<dbReference type="AlphaFoldDB" id="A0A8J3Y2A1"/>
<evidence type="ECO:0000256" key="1">
    <source>
        <dbReference type="ARBA" id="ARBA00023015"/>
    </source>
</evidence>